<keyword evidence="11" id="KW-1185">Reference proteome</keyword>
<dbReference type="SUPFAM" id="SSF54980">
    <property type="entry name" value="EF-G C-terminal domain-like"/>
    <property type="match status" value="2"/>
</dbReference>
<dbReference type="CDD" id="cd03713">
    <property type="entry name" value="EFG_mtEFG_C"/>
    <property type="match status" value="1"/>
</dbReference>
<evidence type="ECO:0000256" key="6">
    <source>
        <dbReference type="ARBA" id="ARBA00024731"/>
    </source>
</evidence>
<dbReference type="Gene3D" id="3.30.70.240">
    <property type="match status" value="1"/>
</dbReference>
<dbReference type="NCBIfam" id="TIGR00484">
    <property type="entry name" value="EF-G"/>
    <property type="match status" value="1"/>
</dbReference>
<dbReference type="Pfam" id="PF03144">
    <property type="entry name" value="GTP_EFTU_D2"/>
    <property type="match status" value="1"/>
</dbReference>
<keyword evidence="2 7" id="KW-0547">Nucleotide-binding</keyword>
<evidence type="ECO:0000313" key="11">
    <source>
        <dbReference type="Proteomes" id="UP000535437"/>
    </source>
</evidence>
<dbReference type="InterPro" id="IPR014721">
    <property type="entry name" value="Ribsml_uS5_D2-typ_fold_subgr"/>
</dbReference>
<keyword evidence="3 7" id="KW-0251">Elongation factor</keyword>
<dbReference type="CDD" id="cd01434">
    <property type="entry name" value="EFG_mtEFG1_IV"/>
    <property type="match status" value="1"/>
</dbReference>
<dbReference type="InterPro" id="IPR005517">
    <property type="entry name" value="Transl_elong_EFG/EF2_IV"/>
</dbReference>
<dbReference type="InterPro" id="IPR000795">
    <property type="entry name" value="T_Tr_GTP-bd_dom"/>
</dbReference>
<dbReference type="Pfam" id="PF03764">
    <property type="entry name" value="EFG_IV"/>
    <property type="match status" value="1"/>
</dbReference>
<dbReference type="FunFam" id="3.40.50.300:FF:000029">
    <property type="entry name" value="Elongation factor G"/>
    <property type="match status" value="1"/>
</dbReference>
<dbReference type="Gene3D" id="3.30.230.10">
    <property type="match status" value="1"/>
</dbReference>
<evidence type="ECO:0000256" key="8">
    <source>
        <dbReference type="NCBIfam" id="TIGR00484"/>
    </source>
</evidence>
<evidence type="ECO:0000256" key="2">
    <source>
        <dbReference type="ARBA" id="ARBA00022741"/>
    </source>
</evidence>
<dbReference type="NCBIfam" id="TIGR00231">
    <property type="entry name" value="small_GTP"/>
    <property type="match status" value="1"/>
</dbReference>
<dbReference type="FunFam" id="3.30.70.870:FF:000001">
    <property type="entry name" value="Elongation factor G"/>
    <property type="match status" value="1"/>
</dbReference>
<dbReference type="PROSITE" id="PS51722">
    <property type="entry name" value="G_TR_2"/>
    <property type="match status" value="1"/>
</dbReference>
<name>A0A7Z0K9N4_9MICC</name>
<dbReference type="AlphaFoldDB" id="A0A7Z0K9N4"/>
<keyword evidence="7" id="KW-0963">Cytoplasm</keyword>
<dbReference type="SUPFAM" id="SSF50447">
    <property type="entry name" value="Translation proteins"/>
    <property type="match status" value="1"/>
</dbReference>
<dbReference type="CDD" id="cd01886">
    <property type="entry name" value="EF-G"/>
    <property type="match status" value="1"/>
</dbReference>
<dbReference type="Gene3D" id="3.40.50.300">
    <property type="entry name" value="P-loop containing nucleotide triphosphate hydrolases"/>
    <property type="match status" value="1"/>
</dbReference>
<dbReference type="PRINTS" id="PR00315">
    <property type="entry name" value="ELONGATNFCT"/>
</dbReference>
<dbReference type="InterPro" id="IPR000640">
    <property type="entry name" value="EFG_V-like"/>
</dbReference>
<dbReference type="InterPro" id="IPR027417">
    <property type="entry name" value="P-loop_NTPase"/>
</dbReference>
<comment type="similarity">
    <text evidence="1 7">Belongs to the TRAFAC class translation factor GTPase superfamily. Classic translation factor GTPase family. EF-G/EF-2 subfamily.</text>
</comment>
<dbReference type="InterPro" id="IPR041095">
    <property type="entry name" value="EFG_II"/>
</dbReference>
<feature type="binding site" evidence="7">
    <location>
        <begin position="19"/>
        <end position="26"/>
    </location>
    <ligand>
        <name>GTP</name>
        <dbReference type="ChEBI" id="CHEBI:37565"/>
    </ligand>
</feature>
<dbReference type="GO" id="GO:0005737">
    <property type="term" value="C:cytoplasm"/>
    <property type="evidence" value="ECO:0007669"/>
    <property type="project" value="UniProtKB-SubCell"/>
</dbReference>
<dbReference type="SMART" id="SM00889">
    <property type="entry name" value="EFG_IV"/>
    <property type="match status" value="1"/>
</dbReference>
<feature type="domain" description="Tr-type G" evidence="9">
    <location>
        <begin position="10"/>
        <end position="290"/>
    </location>
</feature>
<dbReference type="SUPFAM" id="SSF52540">
    <property type="entry name" value="P-loop containing nucleoside triphosphate hydrolases"/>
    <property type="match status" value="1"/>
</dbReference>
<dbReference type="InterPro" id="IPR035647">
    <property type="entry name" value="EFG_III/V"/>
</dbReference>
<gene>
    <name evidence="7" type="primary">fusA</name>
    <name evidence="10" type="ORF">HNR09_000816</name>
</gene>
<evidence type="ECO:0000256" key="3">
    <source>
        <dbReference type="ARBA" id="ARBA00022768"/>
    </source>
</evidence>
<dbReference type="Proteomes" id="UP000535437">
    <property type="component" value="Unassembled WGS sequence"/>
</dbReference>
<dbReference type="SUPFAM" id="SSF54211">
    <property type="entry name" value="Ribosomal protein S5 domain 2-like"/>
    <property type="match status" value="1"/>
</dbReference>
<dbReference type="PANTHER" id="PTHR43261">
    <property type="entry name" value="TRANSLATION ELONGATION FACTOR G-RELATED"/>
    <property type="match status" value="1"/>
</dbReference>
<dbReference type="InterPro" id="IPR009022">
    <property type="entry name" value="EFG_III"/>
</dbReference>
<reference evidence="10 11" key="1">
    <citation type="submission" date="2020-07" db="EMBL/GenBank/DDBJ databases">
        <title>Sequencing the genomes of 1000 actinobacteria strains.</title>
        <authorList>
            <person name="Klenk H.-P."/>
        </authorList>
    </citation>
    <scope>NUCLEOTIDE SEQUENCE [LARGE SCALE GENOMIC DNA]</scope>
    <source>
        <strain evidence="10 11">DSM 15475</strain>
    </source>
</reference>
<dbReference type="Gene3D" id="2.40.30.10">
    <property type="entry name" value="Translation factors"/>
    <property type="match status" value="1"/>
</dbReference>
<protein>
    <recommendedName>
        <fullName evidence="7 8">Elongation factor G</fullName>
        <shortName evidence="7">EF-G</shortName>
    </recommendedName>
</protein>
<dbReference type="HAMAP" id="MF_00054_B">
    <property type="entry name" value="EF_G_EF_2_B"/>
    <property type="match status" value="1"/>
</dbReference>
<dbReference type="Pfam" id="PF00009">
    <property type="entry name" value="GTP_EFTU"/>
    <property type="match status" value="1"/>
</dbReference>
<proteinExistence type="inferred from homology"/>
<dbReference type="CDD" id="cd16262">
    <property type="entry name" value="EFG_III"/>
    <property type="match status" value="1"/>
</dbReference>
<dbReference type="InterPro" id="IPR020568">
    <property type="entry name" value="Ribosomal_Su5_D2-typ_SF"/>
</dbReference>
<dbReference type="InterPro" id="IPR004161">
    <property type="entry name" value="EFTu-like_2"/>
</dbReference>
<comment type="caution">
    <text evidence="10">The sequence shown here is derived from an EMBL/GenBank/DDBJ whole genome shotgun (WGS) entry which is preliminary data.</text>
</comment>
<dbReference type="CDD" id="cd04088">
    <property type="entry name" value="EFG_mtEFG_II"/>
    <property type="match status" value="1"/>
</dbReference>
<dbReference type="Pfam" id="PF14492">
    <property type="entry name" value="EFG_III"/>
    <property type="match status" value="1"/>
</dbReference>
<dbReference type="Gene3D" id="3.30.70.870">
    <property type="entry name" value="Elongation Factor G (Translational Gtpase), domain 3"/>
    <property type="match status" value="1"/>
</dbReference>
<dbReference type="Pfam" id="PF00679">
    <property type="entry name" value="EFG_C"/>
    <property type="match status" value="1"/>
</dbReference>
<evidence type="ECO:0000256" key="7">
    <source>
        <dbReference type="HAMAP-Rule" id="MF_00054"/>
    </source>
</evidence>
<dbReference type="InterPro" id="IPR004540">
    <property type="entry name" value="Transl_elong_EFG/EF2"/>
</dbReference>
<organism evidence="10 11">
    <name type="scientific">Nesterenkonia xinjiangensis</name>
    <dbReference type="NCBI Taxonomy" id="225327"/>
    <lineage>
        <taxon>Bacteria</taxon>
        <taxon>Bacillati</taxon>
        <taxon>Actinomycetota</taxon>
        <taxon>Actinomycetes</taxon>
        <taxon>Micrococcales</taxon>
        <taxon>Micrococcaceae</taxon>
        <taxon>Nesterenkonia</taxon>
    </lineage>
</organism>
<dbReference type="RefSeq" id="WP_179540894.1">
    <property type="nucleotide sequence ID" value="NZ_BAAALL010000004.1"/>
</dbReference>
<evidence type="ECO:0000259" key="9">
    <source>
        <dbReference type="PROSITE" id="PS51722"/>
    </source>
</evidence>
<dbReference type="GO" id="GO:0005525">
    <property type="term" value="F:GTP binding"/>
    <property type="evidence" value="ECO:0007669"/>
    <property type="project" value="UniProtKB-UniRule"/>
</dbReference>
<comment type="subcellular location">
    <subcellularLocation>
        <location evidence="7">Cytoplasm</location>
    </subcellularLocation>
</comment>
<dbReference type="InterPro" id="IPR009000">
    <property type="entry name" value="Transl_B-barrel_sf"/>
</dbReference>
<feature type="binding site" evidence="7">
    <location>
        <begin position="83"/>
        <end position="87"/>
    </location>
    <ligand>
        <name>GTP</name>
        <dbReference type="ChEBI" id="CHEBI:37565"/>
    </ligand>
</feature>
<dbReference type="FunFam" id="3.30.230.10:FF:000003">
    <property type="entry name" value="Elongation factor G"/>
    <property type="match status" value="1"/>
</dbReference>
<dbReference type="GO" id="GO:0003924">
    <property type="term" value="F:GTPase activity"/>
    <property type="evidence" value="ECO:0007669"/>
    <property type="project" value="InterPro"/>
</dbReference>
<accession>A0A7Z0K9N4</accession>
<dbReference type="InterPro" id="IPR035649">
    <property type="entry name" value="EFG_V"/>
</dbReference>
<evidence type="ECO:0000256" key="5">
    <source>
        <dbReference type="ARBA" id="ARBA00023134"/>
    </source>
</evidence>
<comment type="function">
    <text evidence="6 7">Catalyzes the GTP-dependent ribosomal translocation step during translation elongation. During this step, the ribosome changes from the pre-translocational (PRE) to the post-translocational (POST) state as the newly formed A-site-bound peptidyl-tRNA and P-site-bound deacylated tRNA move to the P and E sites, respectively. Catalyzes the coordinated movement of the two tRNA molecules, the mRNA and conformational changes in the ribosome.</text>
</comment>
<evidence type="ECO:0000313" key="10">
    <source>
        <dbReference type="EMBL" id="NYJ77405.1"/>
    </source>
</evidence>
<dbReference type="InterPro" id="IPR047872">
    <property type="entry name" value="EFG_IV"/>
</dbReference>
<dbReference type="EMBL" id="JACCFY010000001">
    <property type="protein sequence ID" value="NYJ77405.1"/>
    <property type="molecule type" value="Genomic_DNA"/>
</dbReference>
<dbReference type="FunFam" id="3.30.70.240:FF:000001">
    <property type="entry name" value="Elongation factor G"/>
    <property type="match status" value="1"/>
</dbReference>
<dbReference type="FunFam" id="2.40.30.10:FF:000006">
    <property type="entry name" value="Elongation factor G"/>
    <property type="match status" value="1"/>
</dbReference>
<evidence type="ECO:0000256" key="4">
    <source>
        <dbReference type="ARBA" id="ARBA00022917"/>
    </source>
</evidence>
<feature type="binding site" evidence="7">
    <location>
        <begin position="137"/>
        <end position="140"/>
    </location>
    <ligand>
        <name>GTP</name>
        <dbReference type="ChEBI" id="CHEBI:37565"/>
    </ligand>
</feature>
<keyword evidence="5 7" id="KW-0342">GTP-binding</keyword>
<dbReference type="InterPro" id="IPR031157">
    <property type="entry name" value="G_TR_CS"/>
</dbReference>
<evidence type="ECO:0000256" key="1">
    <source>
        <dbReference type="ARBA" id="ARBA00005870"/>
    </source>
</evidence>
<dbReference type="GO" id="GO:0003746">
    <property type="term" value="F:translation elongation factor activity"/>
    <property type="evidence" value="ECO:0007669"/>
    <property type="project" value="UniProtKB-UniRule"/>
</dbReference>
<dbReference type="InterPro" id="IPR005225">
    <property type="entry name" value="Small_GTP-bd"/>
</dbReference>
<dbReference type="NCBIfam" id="NF009381">
    <property type="entry name" value="PRK12740.1-5"/>
    <property type="match status" value="1"/>
</dbReference>
<dbReference type="GO" id="GO:0032790">
    <property type="term" value="P:ribosome disassembly"/>
    <property type="evidence" value="ECO:0007669"/>
    <property type="project" value="TreeGrafter"/>
</dbReference>
<keyword evidence="4 7" id="KW-0648">Protein biosynthesis</keyword>
<dbReference type="SMART" id="SM00838">
    <property type="entry name" value="EFG_C"/>
    <property type="match status" value="1"/>
</dbReference>
<dbReference type="PROSITE" id="PS00301">
    <property type="entry name" value="G_TR_1"/>
    <property type="match status" value="1"/>
</dbReference>
<dbReference type="PANTHER" id="PTHR43261:SF1">
    <property type="entry name" value="RIBOSOME-RELEASING FACTOR 2, MITOCHONDRIAL"/>
    <property type="match status" value="1"/>
</dbReference>
<sequence>MAQDVLTDLKKVRNIGIMAHIDAGKTTTTERILFYTGMNHKIGETHDGASTTDWMEQEKERGITITSAAVTCFWGDNQINIIDTPGHVDFTVEVERALRVLDGAVAVFDGKEGVEPQSETVWRQADKYNVPRICFVNKMDKLGADFYFTVDTIKSRLGATPLVMQLPIGSESDFVGVVDLLQMKALVWPGDAKGDVTMGAEYETHEIPEDLQERAEQYRSELIEQVAEADDELMTKYLDGEEISIDELKEGIRKLTVAGAAYPVFCGSAFKNRGVQPMLDAVIDYLPTPADVEAMEGHKPNNEDVVLTRRPRKDEPFSALAFKIAAHPFFGQLTFIRVYSGKLAAGAQIVNSTKGKKERIGKLFQMHANKENPVEEIQAGHIYAVIGLKDTTTGDTLCDPNDQIVLESMTFPEPVISVAIEPKSKGDQEKLSTAIQKLAAEDPTFTVNQNDETGQTEIGGMGELHLDILVDRMKREFKVEANVGKPQVAYRETIKKRVEKVDYTHKKQTGGSGQFAKVLVNFEPLDTSEGELYEFANLVTGGRIPREYIPSVDAGIQDAMGLGILAGYPMVGVKAELVDGAYHDVDSSEMAFKLAGSQVFKEGARRANPVLLEPMMAVEVRTPEEYMGDVIGDLNSRRGQIQSMDDAAGVKVIKALVPLSEMFGYIGELRSRTQGRAVFTMSFDSYAEVPKAVSEEIIEKNRGE</sequence>